<dbReference type="FunFam" id="2.40.10.10:FF:000036">
    <property type="entry name" value="Trypsin beta"/>
    <property type="match status" value="1"/>
</dbReference>
<feature type="chain" id="PRO_5042853529" description="Peptidase S1 domain-containing protein" evidence="8">
    <location>
        <begin position="19"/>
        <end position="454"/>
    </location>
</feature>
<comment type="subcellular location">
    <subcellularLocation>
        <location evidence="1">Secreted</location>
        <location evidence="1">Extracellular space</location>
    </subcellularLocation>
</comment>
<name>A0AAN9VLP7_9ORTH</name>
<keyword evidence="11" id="KW-1185">Reference proteome</keyword>
<dbReference type="Pfam" id="PF00089">
    <property type="entry name" value="Trypsin"/>
    <property type="match status" value="1"/>
</dbReference>
<keyword evidence="3 6" id="KW-0378">Hydrolase</keyword>
<dbReference type="InterPro" id="IPR018114">
    <property type="entry name" value="TRYPSIN_HIS"/>
</dbReference>
<keyword evidence="2 6" id="KW-0645">Protease</keyword>
<dbReference type="GO" id="GO:0005576">
    <property type="term" value="C:extracellular region"/>
    <property type="evidence" value="ECO:0007669"/>
    <property type="project" value="UniProtKB-SubCell"/>
</dbReference>
<keyword evidence="5" id="KW-1015">Disulfide bond</keyword>
<feature type="region of interest" description="Disordered" evidence="7">
    <location>
        <begin position="80"/>
        <end position="170"/>
    </location>
</feature>
<evidence type="ECO:0000256" key="8">
    <source>
        <dbReference type="SAM" id="SignalP"/>
    </source>
</evidence>
<dbReference type="PROSITE" id="PS00135">
    <property type="entry name" value="TRYPSIN_SER"/>
    <property type="match status" value="1"/>
</dbReference>
<evidence type="ECO:0000256" key="7">
    <source>
        <dbReference type="SAM" id="MobiDB-lite"/>
    </source>
</evidence>
<keyword evidence="8" id="KW-0732">Signal</keyword>
<dbReference type="GO" id="GO:0006508">
    <property type="term" value="P:proteolysis"/>
    <property type="evidence" value="ECO:0007669"/>
    <property type="project" value="UniProtKB-KW"/>
</dbReference>
<accession>A0AAN9VLP7</accession>
<dbReference type="InterPro" id="IPR043504">
    <property type="entry name" value="Peptidase_S1_PA_chymotrypsin"/>
</dbReference>
<feature type="compositionally biased region" description="Pro residues" evidence="7">
    <location>
        <begin position="132"/>
        <end position="142"/>
    </location>
</feature>
<dbReference type="PRINTS" id="PR00722">
    <property type="entry name" value="CHYMOTRYPSIN"/>
</dbReference>
<dbReference type="Proteomes" id="UP001378592">
    <property type="component" value="Unassembled WGS sequence"/>
</dbReference>
<evidence type="ECO:0000256" key="3">
    <source>
        <dbReference type="ARBA" id="ARBA00022801"/>
    </source>
</evidence>
<evidence type="ECO:0000256" key="2">
    <source>
        <dbReference type="ARBA" id="ARBA00022670"/>
    </source>
</evidence>
<dbReference type="PROSITE" id="PS00134">
    <property type="entry name" value="TRYPSIN_HIS"/>
    <property type="match status" value="1"/>
</dbReference>
<dbReference type="InterPro" id="IPR001314">
    <property type="entry name" value="Peptidase_S1A"/>
</dbReference>
<feature type="signal peptide" evidence="8">
    <location>
        <begin position="1"/>
        <end position="18"/>
    </location>
</feature>
<organism evidence="10 11">
    <name type="scientific">Gryllus longicercus</name>
    <dbReference type="NCBI Taxonomy" id="2509291"/>
    <lineage>
        <taxon>Eukaryota</taxon>
        <taxon>Metazoa</taxon>
        <taxon>Ecdysozoa</taxon>
        <taxon>Arthropoda</taxon>
        <taxon>Hexapoda</taxon>
        <taxon>Insecta</taxon>
        <taxon>Pterygota</taxon>
        <taxon>Neoptera</taxon>
        <taxon>Polyneoptera</taxon>
        <taxon>Orthoptera</taxon>
        <taxon>Ensifera</taxon>
        <taxon>Gryllidea</taxon>
        <taxon>Grylloidea</taxon>
        <taxon>Gryllidae</taxon>
        <taxon>Gryllinae</taxon>
        <taxon>Gryllus</taxon>
    </lineage>
</organism>
<evidence type="ECO:0000259" key="9">
    <source>
        <dbReference type="PROSITE" id="PS50240"/>
    </source>
</evidence>
<gene>
    <name evidence="10" type="ORF">R5R35_012685</name>
</gene>
<keyword evidence="4 6" id="KW-0720">Serine protease</keyword>
<feature type="compositionally biased region" description="Low complexity" evidence="7">
    <location>
        <begin position="104"/>
        <end position="131"/>
    </location>
</feature>
<dbReference type="InterPro" id="IPR001254">
    <property type="entry name" value="Trypsin_dom"/>
</dbReference>
<comment type="caution">
    <text evidence="10">The sequence shown here is derived from an EMBL/GenBank/DDBJ whole genome shotgun (WGS) entry which is preliminary data.</text>
</comment>
<feature type="compositionally biased region" description="Low complexity" evidence="7">
    <location>
        <begin position="143"/>
        <end position="159"/>
    </location>
</feature>
<dbReference type="EMBL" id="JAZDUA010000171">
    <property type="protein sequence ID" value="KAK7865611.1"/>
    <property type="molecule type" value="Genomic_DNA"/>
</dbReference>
<evidence type="ECO:0000256" key="1">
    <source>
        <dbReference type="ARBA" id="ARBA00004239"/>
    </source>
</evidence>
<dbReference type="CDD" id="cd00190">
    <property type="entry name" value="Tryp_SPc"/>
    <property type="match status" value="1"/>
</dbReference>
<dbReference type="InterPro" id="IPR033116">
    <property type="entry name" value="TRYPSIN_SER"/>
</dbReference>
<protein>
    <recommendedName>
        <fullName evidence="9">Peptidase S1 domain-containing protein</fullName>
    </recommendedName>
</protein>
<dbReference type="PROSITE" id="PS50240">
    <property type="entry name" value="TRYPSIN_DOM"/>
    <property type="match status" value="1"/>
</dbReference>
<feature type="domain" description="Peptidase S1" evidence="9">
    <location>
        <begin position="203"/>
        <end position="453"/>
    </location>
</feature>
<sequence>MRCLTCVVVSCVFALCHGAVLNRPDGDAVCPGGARCVPLSQCTGAAHSASADGLRRRHCDSAARELRVCCGEDAALTDLSPPFQRSRRSVSSTPASPPRPPTPATSTRATTPATSPVEASATRSPKATPRPTATPAPKPPTPASNVTSTTQTPAQTTPSGNGKLPKISPSARACDEFRKFNEREVGTSLLRRKRPQYMQMINVVGGERARNREFTYMVAIGYVRGNNSANTSEIQWGCGGSLVSERYVLTAAHCITDALRQRMRPEVLRMGVNHLSAGARRPGDFSVESISLHPRHAPPLSYFDLALLRTDRPVLFSERVLPVCLAAPTTRVDANTTLLVAGWGAVDPGGFELSADLKKALLRFVDLDECKKFFTTSTSLPRGLDADMICAAEPNRQADTCQGDSGGPLAVRGAQGDVLVGVTSFGGKPCAGLKPGVYARVLPELSWIESVVWK</sequence>
<reference evidence="10 11" key="1">
    <citation type="submission" date="2024-03" db="EMBL/GenBank/DDBJ databases">
        <title>The genome assembly and annotation of the cricket Gryllus longicercus Weissman &amp; Gray.</title>
        <authorList>
            <person name="Szrajer S."/>
            <person name="Gray D."/>
            <person name="Ylla G."/>
        </authorList>
    </citation>
    <scope>NUCLEOTIDE SEQUENCE [LARGE SCALE GENOMIC DNA]</scope>
    <source>
        <strain evidence="10">DAG 2021-001</strain>
        <tissue evidence="10">Whole body minus gut</tissue>
    </source>
</reference>
<dbReference type="Gene3D" id="2.40.10.10">
    <property type="entry name" value="Trypsin-like serine proteases"/>
    <property type="match status" value="1"/>
</dbReference>
<dbReference type="SUPFAM" id="SSF50494">
    <property type="entry name" value="Trypsin-like serine proteases"/>
    <property type="match status" value="1"/>
</dbReference>
<dbReference type="PANTHER" id="PTHR24252">
    <property type="entry name" value="ACROSIN-RELATED"/>
    <property type="match status" value="1"/>
</dbReference>
<evidence type="ECO:0000313" key="11">
    <source>
        <dbReference type="Proteomes" id="UP001378592"/>
    </source>
</evidence>
<dbReference type="GO" id="GO:0004252">
    <property type="term" value="F:serine-type endopeptidase activity"/>
    <property type="evidence" value="ECO:0007669"/>
    <property type="project" value="InterPro"/>
</dbReference>
<dbReference type="AlphaFoldDB" id="A0AAN9VLP7"/>
<dbReference type="InterPro" id="IPR009003">
    <property type="entry name" value="Peptidase_S1_PA"/>
</dbReference>
<evidence type="ECO:0000256" key="4">
    <source>
        <dbReference type="ARBA" id="ARBA00022825"/>
    </source>
</evidence>
<proteinExistence type="predicted"/>
<dbReference type="PANTHER" id="PTHR24252:SF7">
    <property type="entry name" value="HYALIN"/>
    <property type="match status" value="1"/>
</dbReference>
<evidence type="ECO:0000256" key="6">
    <source>
        <dbReference type="RuleBase" id="RU363034"/>
    </source>
</evidence>
<dbReference type="SMART" id="SM00020">
    <property type="entry name" value="Tryp_SPc"/>
    <property type="match status" value="1"/>
</dbReference>
<evidence type="ECO:0000256" key="5">
    <source>
        <dbReference type="ARBA" id="ARBA00023157"/>
    </source>
</evidence>
<evidence type="ECO:0000313" key="10">
    <source>
        <dbReference type="EMBL" id="KAK7865611.1"/>
    </source>
</evidence>